<name>A0A3B0UM58_9ZZZZ</name>
<proteinExistence type="predicted"/>
<evidence type="ECO:0008006" key="2">
    <source>
        <dbReference type="Google" id="ProtNLM"/>
    </source>
</evidence>
<reference evidence="1" key="1">
    <citation type="submission" date="2018-06" db="EMBL/GenBank/DDBJ databases">
        <authorList>
            <person name="Zhirakovskaya E."/>
        </authorList>
    </citation>
    <scope>NUCLEOTIDE SEQUENCE</scope>
</reference>
<dbReference type="AlphaFoldDB" id="A0A3B0UM58"/>
<evidence type="ECO:0000313" key="1">
    <source>
        <dbReference type="EMBL" id="VAW27492.1"/>
    </source>
</evidence>
<accession>A0A3B0UM58</accession>
<dbReference type="EMBL" id="UOES01000249">
    <property type="protein sequence ID" value="VAW27492.1"/>
    <property type="molecule type" value="Genomic_DNA"/>
</dbReference>
<gene>
    <name evidence="1" type="ORF">MNBD_BACTEROID06-735</name>
</gene>
<organism evidence="1">
    <name type="scientific">hydrothermal vent metagenome</name>
    <dbReference type="NCBI Taxonomy" id="652676"/>
    <lineage>
        <taxon>unclassified sequences</taxon>
        <taxon>metagenomes</taxon>
        <taxon>ecological metagenomes</taxon>
    </lineage>
</organism>
<sequence length="234" mass="26233">MKTISTTTTLLIIFICTILTPGLAQSDSLATKTIIEPQNALSFVPQYAIANGIRIDYERRIKNGNTWIVVAPMLFIDNSNNSYYYNDGSYASYETMTGGGVNVYFKNIVYKSNKINWKSGLPRHSLYLSAGPSYQRFTLTNTEEVAVPFIDNGITYYQFDVQDVKKPINRYGAVADVGWQLAFDRFLLDLYLGVAFKYSTGEGGAIIRTPYSGWIDIDYSGILLDGGLRLGMFF</sequence>
<protein>
    <recommendedName>
        <fullName evidence="2">Outer membrane protein beta-barrel domain-containing protein</fullName>
    </recommendedName>
</protein>